<keyword evidence="2" id="KW-1185">Reference proteome</keyword>
<sequence length="161" mass="16512">MAPKSFLITGLAFIVLVMAASPAEAQLGFLGGIIQGLLNLIHIQGVVPCSQTISTALNGTLPPVFPNAQVQLMCGSGNILASTTTDASGIFSLVVNPLQFLLSDILGNCKLVVPTPLSNCNPAFANIGGTLQSTLQLVGSILSGFLNIINVIPAGFNILPI</sequence>
<dbReference type="EMBL" id="CM042891">
    <property type="protein sequence ID" value="KAI4303189.1"/>
    <property type="molecule type" value="Genomic_DNA"/>
</dbReference>
<proteinExistence type="predicted"/>
<dbReference type="Proteomes" id="UP001057402">
    <property type="component" value="Chromosome 12"/>
</dbReference>
<comment type="caution">
    <text evidence="1">The sequence shown here is derived from an EMBL/GenBank/DDBJ whole genome shotgun (WGS) entry which is preliminary data.</text>
</comment>
<reference evidence="2" key="1">
    <citation type="journal article" date="2023" name="Front. Plant Sci.">
        <title>Chromosomal-level genome assembly of Melastoma candidum provides insights into trichome evolution.</title>
        <authorList>
            <person name="Zhong Y."/>
            <person name="Wu W."/>
            <person name="Sun C."/>
            <person name="Zou P."/>
            <person name="Liu Y."/>
            <person name="Dai S."/>
            <person name="Zhou R."/>
        </authorList>
    </citation>
    <scope>NUCLEOTIDE SEQUENCE [LARGE SCALE GENOMIC DNA]</scope>
</reference>
<gene>
    <name evidence="1" type="ORF">MLD38_038850</name>
</gene>
<evidence type="ECO:0000313" key="2">
    <source>
        <dbReference type="Proteomes" id="UP001057402"/>
    </source>
</evidence>
<accession>A0ACB9L0Z7</accession>
<organism evidence="1 2">
    <name type="scientific">Melastoma candidum</name>
    <dbReference type="NCBI Taxonomy" id="119954"/>
    <lineage>
        <taxon>Eukaryota</taxon>
        <taxon>Viridiplantae</taxon>
        <taxon>Streptophyta</taxon>
        <taxon>Embryophyta</taxon>
        <taxon>Tracheophyta</taxon>
        <taxon>Spermatophyta</taxon>
        <taxon>Magnoliopsida</taxon>
        <taxon>eudicotyledons</taxon>
        <taxon>Gunneridae</taxon>
        <taxon>Pentapetalae</taxon>
        <taxon>rosids</taxon>
        <taxon>malvids</taxon>
        <taxon>Myrtales</taxon>
        <taxon>Melastomataceae</taxon>
        <taxon>Melastomatoideae</taxon>
        <taxon>Melastomateae</taxon>
        <taxon>Melastoma</taxon>
    </lineage>
</organism>
<name>A0ACB9L0Z7_9MYRT</name>
<evidence type="ECO:0000313" key="1">
    <source>
        <dbReference type="EMBL" id="KAI4303189.1"/>
    </source>
</evidence>
<protein>
    <submittedName>
        <fullName evidence="1">Uncharacterized protein</fullName>
    </submittedName>
</protein>